<evidence type="ECO:0000313" key="1">
    <source>
        <dbReference type="EMBL" id="VAW11854.1"/>
    </source>
</evidence>
<sequence length="156" mass="18035">MKNIFYLQYLKLEILKLIAKNISKMFLSFVVFLFFGFIGNAQVSTKIDTTKIRIGEQFQYEIIVNETNNVQFLKLKLDSLKRIGIVKSHKIDSLKNQLIKKYTLTSFDSGRYVLPSQTVLIKQKAFLTDSFIIDVATVAVDTIKQPMHHIKTINNE</sequence>
<organism evidence="1">
    <name type="scientific">hydrothermal vent metagenome</name>
    <dbReference type="NCBI Taxonomy" id="652676"/>
    <lineage>
        <taxon>unclassified sequences</taxon>
        <taxon>metagenomes</taxon>
        <taxon>ecological metagenomes</taxon>
    </lineage>
</organism>
<protein>
    <recommendedName>
        <fullName evidence="2">BatD</fullName>
    </recommendedName>
</protein>
<dbReference type="EMBL" id="UOEN01000052">
    <property type="protein sequence ID" value="VAW11854.1"/>
    <property type="molecule type" value="Genomic_DNA"/>
</dbReference>
<proteinExistence type="predicted"/>
<reference evidence="1" key="1">
    <citation type="submission" date="2018-06" db="EMBL/GenBank/DDBJ databases">
        <authorList>
            <person name="Zhirakovskaya E."/>
        </authorList>
    </citation>
    <scope>NUCLEOTIDE SEQUENCE</scope>
</reference>
<feature type="non-terminal residue" evidence="1">
    <location>
        <position position="156"/>
    </location>
</feature>
<accession>A0A3B0TTB2</accession>
<name>A0A3B0TTB2_9ZZZZ</name>
<dbReference type="AlphaFoldDB" id="A0A3B0TTB2"/>
<gene>
    <name evidence="1" type="ORF">MNBD_BACTEROID05-457</name>
</gene>
<evidence type="ECO:0008006" key="2">
    <source>
        <dbReference type="Google" id="ProtNLM"/>
    </source>
</evidence>